<dbReference type="RefSeq" id="WP_003355077.1">
    <property type="nucleotide sequence ID" value="NZ_JH414764.1"/>
</dbReference>
<feature type="region of interest" description="Disordered" evidence="1">
    <location>
        <begin position="29"/>
        <end position="54"/>
    </location>
</feature>
<dbReference type="AlphaFoldDB" id="G9QP05"/>
<sequence length="54" mass="6055">MIAIFILLTVVICGLTLKYVLNHVLQPESLPSASRPSQQESKDDPVYVPIHSHR</sequence>
<evidence type="ECO:0000313" key="3">
    <source>
        <dbReference type="Proteomes" id="UP000011747"/>
    </source>
</evidence>
<dbReference type="Proteomes" id="UP000011747">
    <property type="component" value="Unassembled WGS sequence"/>
</dbReference>
<dbReference type="PATRIC" id="fig|665952.3.peg.2883"/>
<evidence type="ECO:0000256" key="1">
    <source>
        <dbReference type="SAM" id="MobiDB-lite"/>
    </source>
</evidence>
<keyword evidence="3" id="KW-1185">Reference proteome</keyword>
<evidence type="ECO:0000313" key="2">
    <source>
        <dbReference type="EMBL" id="EHL74550.1"/>
    </source>
</evidence>
<comment type="caution">
    <text evidence="2">The sequence shown here is derived from an EMBL/GenBank/DDBJ whole genome shotgun (WGS) entry which is preliminary data.</text>
</comment>
<feature type="compositionally biased region" description="Polar residues" evidence="1">
    <location>
        <begin position="29"/>
        <end position="39"/>
    </location>
</feature>
<name>G9QP05_9BACI</name>
<proteinExistence type="predicted"/>
<protein>
    <submittedName>
        <fullName evidence="2">Uncharacterized protein</fullName>
    </submittedName>
</protein>
<dbReference type="HOGENOM" id="CLU_3040586_0_0_9"/>
<dbReference type="EMBL" id="ACWF01000148">
    <property type="protein sequence ID" value="EHL74550.1"/>
    <property type="molecule type" value="Genomic_DNA"/>
</dbReference>
<organism evidence="2 3">
    <name type="scientific">Bacillus smithii 7_3_47FAA</name>
    <dbReference type="NCBI Taxonomy" id="665952"/>
    <lineage>
        <taxon>Bacteria</taxon>
        <taxon>Bacillati</taxon>
        <taxon>Bacillota</taxon>
        <taxon>Bacilli</taxon>
        <taxon>Bacillales</taxon>
        <taxon>Bacillaceae</taxon>
        <taxon>Bacillus</taxon>
    </lineage>
</organism>
<reference evidence="2 3" key="1">
    <citation type="submission" date="2011-09" db="EMBL/GenBank/DDBJ databases">
        <title>The Genome Sequence of Bacillus smithii 7_3_47FAA.</title>
        <authorList>
            <consortium name="The Broad Institute Genome Sequencing Platform"/>
            <person name="Earl A."/>
            <person name="Ward D."/>
            <person name="Feldgarden M."/>
            <person name="Gevers D."/>
            <person name="Daigneault M."/>
            <person name="Strauss J."/>
            <person name="Allen-Vercoe E."/>
            <person name="Young S.K."/>
            <person name="Zeng Q."/>
            <person name="Gargeya S."/>
            <person name="Fitzgerald M."/>
            <person name="Haas B."/>
            <person name="Abouelleil A."/>
            <person name="Alvarado L."/>
            <person name="Arachchi H.M."/>
            <person name="Berlin A."/>
            <person name="Brown A."/>
            <person name="Chapman S.B."/>
            <person name="Chen Z."/>
            <person name="Dunbar C."/>
            <person name="Freedman E."/>
            <person name="Gearin G."/>
            <person name="Goldberg J."/>
            <person name="Griggs A."/>
            <person name="Gujja S."/>
            <person name="Heiman D."/>
            <person name="Howarth C."/>
            <person name="Larson L."/>
            <person name="Lui A."/>
            <person name="MacDonald P.J.P."/>
            <person name="Montmayeur A."/>
            <person name="Murphy C."/>
            <person name="Neiman D."/>
            <person name="Pearson M."/>
            <person name="Priest M."/>
            <person name="Roberts A."/>
            <person name="Saif S."/>
            <person name="Shea T."/>
            <person name="Shenoy N."/>
            <person name="Sisk P."/>
            <person name="Stolte C."/>
            <person name="Sykes S."/>
            <person name="Wortman J."/>
            <person name="Nusbaum C."/>
            <person name="Birren B."/>
        </authorList>
    </citation>
    <scope>NUCLEOTIDE SEQUENCE [LARGE SCALE GENOMIC DNA]</scope>
    <source>
        <strain evidence="2 3">7_3_47FAA</strain>
    </source>
</reference>
<accession>G9QP05</accession>
<gene>
    <name evidence="2" type="ORF">HMPREF1015_00022</name>
</gene>